<evidence type="ECO:0000259" key="1">
    <source>
        <dbReference type="Pfam" id="PF00248"/>
    </source>
</evidence>
<dbReference type="InterPro" id="IPR036812">
    <property type="entry name" value="NAD(P)_OxRdtase_dom_sf"/>
</dbReference>
<dbReference type="Gene3D" id="3.20.20.100">
    <property type="entry name" value="NADP-dependent oxidoreductase domain"/>
    <property type="match status" value="1"/>
</dbReference>
<name>A0ABS4IPD8_9BACL</name>
<evidence type="ECO:0000313" key="2">
    <source>
        <dbReference type="EMBL" id="MBP1989427.1"/>
    </source>
</evidence>
<comment type="caution">
    <text evidence="2">The sequence shown here is derived from an EMBL/GenBank/DDBJ whole genome shotgun (WGS) entry which is preliminary data.</text>
</comment>
<dbReference type="Pfam" id="PF00248">
    <property type="entry name" value="Aldo_ket_red"/>
    <property type="match status" value="1"/>
</dbReference>
<protein>
    <submittedName>
        <fullName evidence="2">Aryl-alcohol dehydrogenase-like predicted oxidoreductase</fullName>
    </submittedName>
</protein>
<evidence type="ECO:0000313" key="3">
    <source>
        <dbReference type="Proteomes" id="UP001519287"/>
    </source>
</evidence>
<dbReference type="PANTHER" id="PTHR43312">
    <property type="entry name" value="D-THREO-ALDOSE 1-DEHYDROGENASE"/>
    <property type="match status" value="1"/>
</dbReference>
<dbReference type="PANTHER" id="PTHR43312:SF1">
    <property type="entry name" value="NADP-DEPENDENT OXIDOREDUCTASE DOMAIN-CONTAINING PROTEIN"/>
    <property type="match status" value="1"/>
</dbReference>
<dbReference type="InterPro" id="IPR053135">
    <property type="entry name" value="AKR2_Oxidoreductase"/>
</dbReference>
<proteinExistence type="predicted"/>
<reference evidence="2 3" key="1">
    <citation type="submission" date="2021-03" db="EMBL/GenBank/DDBJ databases">
        <title>Genomic Encyclopedia of Type Strains, Phase IV (KMG-IV): sequencing the most valuable type-strain genomes for metagenomic binning, comparative biology and taxonomic classification.</title>
        <authorList>
            <person name="Goeker M."/>
        </authorList>
    </citation>
    <scope>NUCLEOTIDE SEQUENCE [LARGE SCALE GENOMIC DNA]</scope>
    <source>
        <strain evidence="2 3">DSM 26048</strain>
    </source>
</reference>
<dbReference type="InterPro" id="IPR023210">
    <property type="entry name" value="NADP_OxRdtase_dom"/>
</dbReference>
<dbReference type="EMBL" id="JAGGLB010000002">
    <property type="protein sequence ID" value="MBP1989427.1"/>
    <property type="molecule type" value="Genomic_DNA"/>
</dbReference>
<gene>
    <name evidence="2" type="ORF">J2Z66_001022</name>
</gene>
<dbReference type="CDD" id="cd19097">
    <property type="entry name" value="AKR_unchar"/>
    <property type="match status" value="1"/>
</dbReference>
<sequence length="315" mass="34962">MVESITTYSSVNGLTLSKLMLGTAQLGLAGYGVNNRAEVVDAEAILAYCQNKGINCYDTAHIYGDAEVKIGQFFQGKETPFIASKLKIDLNLTSLDEVERQMIAKTESILERLQIKSLPALLLHEPYTLVAYGEKVIQVLNKMKRDGLIQRGGLSLDADSGEHYQECADLIKDDVIELIQAPMNLFDHRLVHCGALEDFKKEHKIVVIRSVFLQGLFFHDRQTLPENLRPDGSAMLKKLDDIALSEGISLAQLAVSYIRDLEGVHSLVIGAENAQQIANNLDLLAGPSISERTRELIDQTFKEVPKLLVTPAMWK</sequence>
<dbReference type="SUPFAM" id="SSF51430">
    <property type="entry name" value="NAD(P)-linked oxidoreductase"/>
    <property type="match status" value="1"/>
</dbReference>
<dbReference type="RefSeq" id="WP_209970237.1">
    <property type="nucleotide sequence ID" value="NZ_JAGGLB010000002.1"/>
</dbReference>
<dbReference type="Proteomes" id="UP001519287">
    <property type="component" value="Unassembled WGS sequence"/>
</dbReference>
<organism evidence="2 3">
    <name type="scientific">Paenibacillus eucommiae</name>
    <dbReference type="NCBI Taxonomy" id="1355755"/>
    <lineage>
        <taxon>Bacteria</taxon>
        <taxon>Bacillati</taxon>
        <taxon>Bacillota</taxon>
        <taxon>Bacilli</taxon>
        <taxon>Bacillales</taxon>
        <taxon>Paenibacillaceae</taxon>
        <taxon>Paenibacillus</taxon>
    </lineage>
</organism>
<feature type="domain" description="NADP-dependent oxidoreductase" evidence="1">
    <location>
        <begin position="18"/>
        <end position="286"/>
    </location>
</feature>
<accession>A0ABS4IPD8</accession>
<keyword evidence="3" id="KW-1185">Reference proteome</keyword>